<dbReference type="InterPro" id="IPR052164">
    <property type="entry name" value="Anthracycline_SecMetBiosynth"/>
</dbReference>
<dbReference type="InterPro" id="IPR029068">
    <property type="entry name" value="Glyas_Bleomycin-R_OHBP_Dase"/>
</dbReference>
<dbReference type="RefSeq" id="WP_091378631.1">
    <property type="nucleotide sequence ID" value="NZ_FNDV01000013.1"/>
</dbReference>
<keyword evidence="3" id="KW-1185">Reference proteome</keyword>
<feature type="domain" description="VOC" evidence="1">
    <location>
        <begin position="3"/>
        <end position="107"/>
    </location>
</feature>
<protein>
    <submittedName>
        <fullName evidence="2">Glyoxalase/Bleomycin resistance protein/Dioxygenase superfamily protein</fullName>
    </submittedName>
</protein>
<dbReference type="PROSITE" id="PS51819">
    <property type="entry name" value="VOC"/>
    <property type="match status" value="1"/>
</dbReference>
<evidence type="ECO:0000259" key="1">
    <source>
        <dbReference type="PROSITE" id="PS51819"/>
    </source>
</evidence>
<accession>A0A1H0RW48</accession>
<dbReference type="GO" id="GO:0051213">
    <property type="term" value="F:dioxygenase activity"/>
    <property type="evidence" value="ECO:0007669"/>
    <property type="project" value="UniProtKB-KW"/>
</dbReference>
<dbReference type="STRING" id="504798.SAMN05421871_113151"/>
<dbReference type="Proteomes" id="UP000199651">
    <property type="component" value="Unassembled WGS sequence"/>
</dbReference>
<keyword evidence="2" id="KW-0223">Dioxygenase</keyword>
<dbReference type="InterPro" id="IPR037523">
    <property type="entry name" value="VOC_core"/>
</dbReference>
<dbReference type="InterPro" id="IPR004360">
    <property type="entry name" value="Glyas_Fos-R_dOase_dom"/>
</dbReference>
<dbReference type="EMBL" id="FNJB01000008">
    <property type="protein sequence ID" value="SDP33627.1"/>
    <property type="molecule type" value="Genomic_DNA"/>
</dbReference>
<reference evidence="3" key="1">
    <citation type="submission" date="2016-10" db="EMBL/GenBank/DDBJ databases">
        <authorList>
            <person name="Varghese N."/>
            <person name="Submissions S."/>
        </authorList>
    </citation>
    <scope>NUCLEOTIDE SEQUENCE [LARGE SCALE GENOMIC DNA]</scope>
    <source>
        <strain evidence="3">IBRC-M 10655</strain>
    </source>
</reference>
<name>A0A1H0RW48_9PSEU</name>
<keyword evidence="2" id="KW-0560">Oxidoreductase</keyword>
<gene>
    <name evidence="2" type="ORF">SAMN05192558_108150</name>
</gene>
<dbReference type="Pfam" id="PF00903">
    <property type="entry name" value="Glyoxalase"/>
    <property type="match status" value="1"/>
</dbReference>
<dbReference type="AlphaFoldDB" id="A0A1H0RW48"/>
<dbReference type="PANTHER" id="PTHR33993">
    <property type="entry name" value="GLYOXALASE-RELATED"/>
    <property type="match status" value="1"/>
</dbReference>
<organism evidence="2 3">
    <name type="scientific">Actinokineospora alba</name>
    <dbReference type="NCBI Taxonomy" id="504798"/>
    <lineage>
        <taxon>Bacteria</taxon>
        <taxon>Bacillati</taxon>
        <taxon>Actinomycetota</taxon>
        <taxon>Actinomycetes</taxon>
        <taxon>Pseudonocardiales</taxon>
        <taxon>Pseudonocardiaceae</taxon>
        <taxon>Actinokineospora</taxon>
    </lineage>
</organism>
<dbReference type="OrthoDB" id="2611891at2"/>
<dbReference type="SUPFAM" id="SSF54593">
    <property type="entry name" value="Glyoxalase/Bleomycin resistance protein/Dihydroxybiphenyl dioxygenase"/>
    <property type="match status" value="1"/>
</dbReference>
<proteinExistence type="predicted"/>
<evidence type="ECO:0000313" key="2">
    <source>
        <dbReference type="EMBL" id="SDP33627.1"/>
    </source>
</evidence>
<dbReference type="Gene3D" id="3.10.180.10">
    <property type="entry name" value="2,3-Dihydroxybiphenyl 1,2-Dioxygenase, domain 1"/>
    <property type="match status" value="1"/>
</dbReference>
<evidence type="ECO:0000313" key="3">
    <source>
        <dbReference type="Proteomes" id="UP000199651"/>
    </source>
</evidence>
<sequence length="117" mass="12301">MITGTHAILYSRDAEADRAFLRDVLGLSHVDAGDGWLIFRLPPAEVGVHPAESDSHALYLTCDDIAATVADLSARGARFTGGVTDAGWGRVTAVALPSGGSVGLYEPRHPTAFDLPE</sequence>